<evidence type="ECO:0000313" key="2">
    <source>
        <dbReference type="Proteomes" id="UP000480303"/>
    </source>
</evidence>
<reference evidence="1 2" key="1">
    <citation type="submission" date="2020-02" db="EMBL/GenBank/DDBJ databases">
        <title>Draft genome sequence of Lactococcus sp. Hs30E4-3.</title>
        <authorList>
            <person name="Noda S."/>
            <person name="Yuki M."/>
            <person name="Ohkuma M."/>
        </authorList>
    </citation>
    <scope>NUCLEOTIDE SEQUENCE [LARGE SCALE GENOMIC DNA]</scope>
    <source>
        <strain evidence="1 2">Hs30E4-3</strain>
    </source>
</reference>
<dbReference type="RefSeq" id="WP_172209936.1">
    <property type="nucleotide sequence ID" value="NZ_BLLI01000115.1"/>
</dbReference>
<dbReference type="Proteomes" id="UP000480303">
    <property type="component" value="Unassembled WGS sequence"/>
</dbReference>
<name>A0A6A0BID7_9LACT</name>
<comment type="caution">
    <text evidence="1">The sequence shown here is derived from an EMBL/GenBank/DDBJ whole genome shotgun (WGS) entry which is preliminary data.</text>
</comment>
<organism evidence="1 2">
    <name type="scientific">Pseudolactococcus hodotermopsidis</name>
    <dbReference type="NCBI Taxonomy" id="2709157"/>
    <lineage>
        <taxon>Bacteria</taxon>
        <taxon>Bacillati</taxon>
        <taxon>Bacillota</taxon>
        <taxon>Bacilli</taxon>
        <taxon>Lactobacillales</taxon>
        <taxon>Streptococcaceae</taxon>
        <taxon>Pseudolactococcus</taxon>
    </lineage>
</organism>
<accession>A0A6A0BID7</accession>
<sequence length="71" mass="8109">MIPAYHGDIVEGIKGQNKITWYVSSRNDWYKHKQSPKVKSEFLKDLSQDVERLTEAGDIKALSMGQPLGQF</sequence>
<keyword evidence="2" id="KW-1185">Reference proteome</keyword>
<evidence type="ECO:0000313" key="1">
    <source>
        <dbReference type="EMBL" id="GFH43517.1"/>
    </source>
</evidence>
<dbReference type="EMBL" id="BLLI01000115">
    <property type="protein sequence ID" value="GFH43517.1"/>
    <property type="molecule type" value="Genomic_DNA"/>
</dbReference>
<gene>
    <name evidence="1" type="ORF">Hs30E_20460</name>
</gene>
<protein>
    <submittedName>
        <fullName evidence="1">Uncharacterized protein</fullName>
    </submittedName>
</protein>
<proteinExistence type="predicted"/>
<dbReference type="AlphaFoldDB" id="A0A6A0BID7"/>